<evidence type="ECO:0000313" key="3">
    <source>
        <dbReference type="Proteomes" id="UP000440578"/>
    </source>
</evidence>
<feature type="region of interest" description="Disordered" evidence="1">
    <location>
        <begin position="88"/>
        <end position="234"/>
    </location>
</feature>
<feature type="compositionally biased region" description="Basic and acidic residues" evidence="1">
    <location>
        <begin position="309"/>
        <end position="331"/>
    </location>
</feature>
<proteinExistence type="predicted"/>
<feature type="compositionally biased region" description="Low complexity" evidence="1">
    <location>
        <begin position="91"/>
        <end position="129"/>
    </location>
</feature>
<feature type="compositionally biased region" description="Polar residues" evidence="1">
    <location>
        <begin position="245"/>
        <end position="256"/>
    </location>
</feature>
<name>A0A6A4VR65_AMPAM</name>
<evidence type="ECO:0000313" key="2">
    <source>
        <dbReference type="EMBL" id="KAF0294054.1"/>
    </source>
</evidence>
<feature type="compositionally biased region" description="Acidic residues" evidence="1">
    <location>
        <begin position="143"/>
        <end position="159"/>
    </location>
</feature>
<protein>
    <submittedName>
        <fullName evidence="2">E2F-associated phosphoprotein</fullName>
    </submittedName>
</protein>
<feature type="region of interest" description="Disordered" evidence="1">
    <location>
        <begin position="239"/>
        <end position="258"/>
    </location>
</feature>
<feature type="region of interest" description="Disordered" evidence="1">
    <location>
        <begin position="1"/>
        <end position="35"/>
    </location>
</feature>
<comment type="caution">
    <text evidence="2">The sequence shown here is derived from an EMBL/GenBank/DDBJ whole genome shotgun (WGS) entry which is preliminary data.</text>
</comment>
<dbReference type="Pfam" id="PF10238">
    <property type="entry name" value="Eapp_C"/>
    <property type="match status" value="1"/>
</dbReference>
<keyword evidence="3" id="KW-1185">Reference proteome</keyword>
<dbReference type="PANTHER" id="PTHR15967">
    <property type="entry name" value="E2F-ASSOCIATED PHOSPHOPROTEIN"/>
    <property type="match status" value="1"/>
</dbReference>
<organism evidence="2 3">
    <name type="scientific">Amphibalanus amphitrite</name>
    <name type="common">Striped barnacle</name>
    <name type="synonym">Balanus amphitrite</name>
    <dbReference type="NCBI Taxonomy" id="1232801"/>
    <lineage>
        <taxon>Eukaryota</taxon>
        <taxon>Metazoa</taxon>
        <taxon>Ecdysozoa</taxon>
        <taxon>Arthropoda</taxon>
        <taxon>Crustacea</taxon>
        <taxon>Multicrustacea</taxon>
        <taxon>Cirripedia</taxon>
        <taxon>Thoracica</taxon>
        <taxon>Thoracicalcarea</taxon>
        <taxon>Balanomorpha</taxon>
        <taxon>Balanoidea</taxon>
        <taxon>Balanidae</taxon>
        <taxon>Amphibalaninae</taxon>
        <taxon>Amphibalanus</taxon>
    </lineage>
</organism>
<dbReference type="PANTHER" id="PTHR15967:SF0">
    <property type="entry name" value="E2F-ASSOCIATED PHOSPHOPROTEIN"/>
    <property type="match status" value="1"/>
</dbReference>
<dbReference type="AlphaFoldDB" id="A0A6A4VR65"/>
<feature type="compositionally biased region" description="Low complexity" evidence="1">
    <location>
        <begin position="167"/>
        <end position="176"/>
    </location>
</feature>
<feature type="region of interest" description="Disordered" evidence="1">
    <location>
        <begin position="309"/>
        <end position="336"/>
    </location>
</feature>
<gene>
    <name evidence="2" type="primary">Eapp_1</name>
    <name evidence="2" type="ORF">FJT64_008266</name>
</gene>
<dbReference type="Proteomes" id="UP000440578">
    <property type="component" value="Unassembled WGS sequence"/>
</dbReference>
<feature type="compositionally biased region" description="Low complexity" evidence="1">
    <location>
        <begin position="190"/>
        <end position="200"/>
    </location>
</feature>
<reference evidence="2 3" key="1">
    <citation type="submission" date="2019-07" db="EMBL/GenBank/DDBJ databases">
        <title>Draft genome assembly of a fouling barnacle, Amphibalanus amphitrite (Darwin, 1854): The first reference genome for Thecostraca.</title>
        <authorList>
            <person name="Kim W."/>
        </authorList>
    </citation>
    <scope>NUCLEOTIDE SEQUENCE [LARGE SCALE GENOMIC DNA]</scope>
    <source>
        <strain evidence="2">SNU_AA5</strain>
        <tissue evidence="2">Soma without cirri and trophi</tissue>
    </source>
</reference>
<dbReference type="GO" id="GO:0005634">
    <property type="term" value="C:nucleus"/>
    <property type="evidence" value="ECO:0007669"/>
    <property type="project" value="TreeGrafter"/>
</dbReference>
<dbReference type="InterPro" id="IPR019370">
    <property type="entry name" value="E2F-assoc_phosphoprotein"/>
</dbReference>
<dbReference type="EMBL" id="VIIS01001708">
    <property type="protein sequence ID" value="KAF0294054.1"/>
    <property type="molecule type" value="Genomic_DNA"/>
</dbReference>
<feature type="compositionally biased region" description="Basic and acidic residues" evidence="1">
    <location>
        <begin position="130"/>
        <end position="142"/>
    </location>
</feature>
<sequence>MEPLEKLDEIFELDSDQECDLRPIDSDDSDDEFSQDLVQRLQRLDKQRPRSRQQGEPVVVEDEFERAVNAELSASMVAHCRRLAPQLVSDRSLPAAPAESRAESSAETSQPSATPAAGTASANTTATPSKGEKKQEAKKPEQEYYDDVYFDSDDDSEPGDDAKSPGAPADTATAATVETEMDSESHTVDGRAAGAPAADPGSKRSERRRRRRPVLSNDQLLYDPEMDERDQQWVDRQRRRYQPAAGSSTGNLQSKPTKLPHSDAVLNCPACMTMLCLDCQRHELYSNQYRAMFVFNCDVDSTQALRYRLKEPPKRRGRRGAVEKESDDRSSPADSQELFNPVKCATCKTEVAVYDSDEVYHFFNVIASHS</sequence>
<accession>A0A6A4VR65</accession>
<evidence type="ECO:0000256" key="1">
    <source>
        <dbReference type="SAM" id="MobiDB-lite"/>
    </source>
</evidence>
<dbReference type="OrthoDB" id="122464at2759"/>